<evidence type="ECO:0000259" key="10">
    <source>
        <dbReference type="Pfam" id="PF06441"/>
    </source>
</evidence>
<comment type="subcellular location">
    <subcellularLocation>
        <location evidence="2">Microsome membrane</location>
        <topology evidence="2">Single-pass membrane protein</topology>
    </subcellularLocation>
</comment>
<reference evidence="11" key="1">
    <citation type="journal article" date="2018" name="Genome Res.">
        <title>The genomic architecture and molecular evolution of ant odorant receptors.</title>
        <authorList>
            <person name="McKenzie S.K."/>
            <person name="Kronauer D.J.C."/>
        </authorList>
    </citation>
    <scope>NUCLEOTIDE SEQUENCE [LARGE SCALE GENOMIC DNA]</scope>
    <source>
        <strain evidence="11">Clonal line C1</strain>
    </source>
</reference>
<feature type="domain" description="Epoxide hydrolase N-terminal" evidence="10">
    <location>
        <begin position="78"/>
        <end position="189"/>
    </location>
</feature>
<evidence type="ECO:0000256" key="1">
    <source>
        <dbReference type="ARBA" id="ARBA00000221"/>
    </source>
</evidence>
<dbReference type="Pfam" id="PF06441">
    <property type="entry name" value="EHN"/>
    <property type="match status" value="1"/>
</dbReference>
<dbReference type="InterPro" id="IPR016292">
    <property type="entry name" value="Epoxide_hydrolase"/>
</dbReference>
<keyword evidence="6" id="KW-0378">Hydrolase</keyword>
<comment type="catalytic activity">
    <reaction evidence="1">
        <text>1-(4-methoxyphenyl)-N-methyl-N-[(3-methyloxetan-3-yl)methyl]methanamine + H2O = 2-{[(4-methoxybenzyl)(methyl)amino]methyl}-2-methylpropane-1,3-diol</text>
        <dbReference type="Rhea" id="RHEA:55764"/>
        <dbReference type="ChEBI" id="CHEBI:15377"/>
        <dbReference type="ChEBI" id="CHEBI:139161"/>
        <dbReference type="ChEBI" id="CHEBI:139164"/>
        <dbReference type="EC" id="3.3.2.9"/>
    </reaction>
</comment>
<feature type="region of interest" description="Disordered" evidence="8">
    <location>
        <begin position="484"/>
        <end position="504"/>
    </location>
</feature>
<evidence type="ECO:0000256" key="2">
    <source>
        <dbReference type="ARBA" id="ARBA00004111"/>
    </source>
</evidence>
<sequence length="504" mass="57568">MLHNADLKNKIHMTQLHATFSRTLHVKRDVHIMWKTTTVLLVLAIGIAILLNQDDRDVPNLPETFWGPERNREASEEIRSFVIEVPKSVIDDLKDRLAKKKELVPPLENTAWTYGTSTTYLENVLEHWRTKYNWTERQALLNKYPQYVTNIQGLDIHFYHVKPHVPSDRNLKVVPLLIVHGWPGSVVEFQKIIPMLTTPRPDRDFVFEVIAPSLPGYGFSQAAVRPGLGPAEMSVIFKNLMLRLGFNKFYVQGGDWGSLIVTHISSFFSDNTLGVHVNMCVSTIIPNIFWRLLGIVFSSLVVDNEHYSKMYPLSYHLSRNIEESGYLHIQATKPDTIGTAVAASPVGLAAYILEKFSTGTNAEYRFRTDGGLLEKHSIDELLDNIMLYWITNSITTSVRIYAEHFNKTNLARKLDELPVNVPSACAAFPHEILYHSEVLLRYKYTNLIQHNHLPRGGHFAAMEEPSLLANDIFEFVSKTEDIRKKAENKDIPNRTEKVKEPSKT</sequence>
<keyword evidence="5" id="KW-0058">Aromatic hydrocarbons catabolism</keyword>
<feature type="active site" description="Proton acceptor" evidence="7">
    <location>
        <position position="458"/>
    </location>
</feature>
<dbReference type="PANTHER" id="PTHR21661:SF35">
    <property type="entry name" value="EPOXIDE HYDROLASE"/>
    <property type="match status" value="1"/>
</dbReference>
<dbReference type="AlphaFoldDB" id="A0A3L8DM46"/>
<evidence type="ECO:0000256" key="4">
    <source>
        <dbReference type="ARBA" id="ARBA00012091"/>
    </source>
</evidence>
<keyword evidence="9" id="KW-1133">Transmembrane helix</keyword>
<keyword evidence="9" id="KW-0812">Transmembrane</keyword>
<comment type="similarity">
    <text evidence="3">Belongs to the peptidase S33 family.</text>
</comment>
<organism evidence="11">
    <name type="scientific">Ooceraea biroi</name>
    <name type="common">Clonal raider ant</name>
    <name type="synonym">Cerapachys biroi</name>
    <dbReference type="NCBI Taxonomy" id="2015173"/>
    <lineage>
        <taxon>Eukaryota</taxon>
        <taxon>Metazoa</taxon>
        <taxon>Ecdysozoa</taxon>
        <taxon>Arthropoda</taxon>
        <taxon>Hexapoda</taxon>
        <taxon>Insecta</taxon>
        <taxon>Pterygota</taxon>
        <taxon>Neoptera</taxon>
        <taxon>Endopterygota</taxon>
        <taxon>Hymenoptera</taxon>
        <taxon>Apocrita</taxon>
        <taxon>Aculeata</taxon>
        <taxon>Formicoidea</taxon>
        <taxon>Formicidae</taxon>
        <taxon>Dorylinae</taxon>
        <taxon>Ooceraea</taxon>
    </lineage>
</organism>
<evidence type="ECO:0000256" key="9">
    <source>
        <dbReference type="SAM" id="Phobius"/>
    </source>
</evidence>
<evidence type="ECO:0000256" key="5">
    <source>
        <dbReference type="ARBA" id="ARBA00022797"/>
    </source>
</evidence>
<dbReference type="EMBL" id="QOIP01000006">
    <property type="protein sequence ID" value="RLU21451.1"/>
    <property type="molecule type" value="Genomic_DNA"/>
</dbReference>
<protein>
    <recommendedName>
        <fullName evidence="4">microsomal epoxide hydrolase</fullName>
        <ecNumber evidence="4">3.3.2.9</ecNumber>
    </recommendedName>
</protein>
<evidence type="ECO:0000313" key="11">
    <source>
        <dbReference type="EMBL" id="RLU21451.1"/>
    </source>
</evidence>
<dbReference type="Gene3D" id="3.40.50.1820">
    <property type="entry name" value="alpha/beta hydrolase"/>
    <property type="match status" value="1"/>
</dbReference>
<dbReference type="EC" id="3.3.2.9" evidence="4"/>
<feature type="transmembrane region" description="Helical" evidence="9">
    <location>
        <begin position="32"/>
        <end position="51"/>
    </location>
</feature>
<dbReference type="SUPFAM" id="SSF53474">
    <property type="entry name" value="alpha/beta-Hydrolases"/>
    <property type="match status" value="1"/>
</dbReference>
<name>A0A3L8DM46_OOCBI</name>
<evidence type="ECO:0000256" key="8">
    <source>
        <dbReference type="SAM" id="MobiDB-lite"/>
    </source>
</evidence>
<gene>
    <name evidence="11" type="ORF">DMN91_005824</name>
</gene>
<evidence type="ECO:0000256" key="7">
    <source>
        <dbReference type="PIRSR" id="PIRSR001112-1"/>
    </source>
</evidence>
<reference evidence="11" key="2">
    <citation type="submission" date="2018-07" db="EMBL/GenBank/DDBJ databases">
        <authorList>
            <person name="Mckenzie S.K."/>
            <person name="Kronauer D.J.C."/>
        </authorList>
    </citation>
    <scope>NUCLEOTIDE SEQUENCE</scope>
    <source>
        <strain evidence="11">Clonal line C1</strain>
    </source>
</reference>
<dbReference type="GO" id="GO:0033961">
    <property type="term" value="F:cis-stilbene-oxide hydrolase activity"/>
    <property type="evidence" value="ECO:0007669"/>
    <property type="project" value="UniProtKB-EC"/>
</dbReference>
<dbReference type="InterPro" id="IPR010497">
    <property type="entry name" value="Epoxide_hydro_N"/>
</dbReference>
<dbReference type="Proteomes" id="UP000279307">
    <property type="component" value="Chromosome 6"/>
</dbReference>
<dbReference type="PIRSF" id="PIRSF001112">
    <property type="entry name" value="Epoxide_hydrolase"/>
    <property type="match status" value="1"/>
</dbReference>
<proteinExistence type="inferred from homology"/>
<dbReference type="GO" id="GO:0097176">
    <property type="term" value="P:epoxide metabolic process"/>
    <property type="evidence" value="ECO:0007669"/>
    <property type="project" value="TreeGrafter"/>
</dbReference>
<feature type="active site" description="Nucleophile" evidence="7">
    <location>
        <position position="255"/>
    </location>
</feature>
<dbReference type="PRINTS" id="PR00412">
    <property type="entry name" value="EPOXHYDRLASE"/>
</dbReference>
<dbReference type="PANTHER" id="PTHR21661">
    <property type="entry name" value="EPOXIDE HYDROLASE 1-RELATED"/>
    <property type="match status" value="1"/>
</dbReference>
<dbReference type="InterPro" id="IPR000639">
    <property type="entry name" value="Epox_hydrolase-like"/>
</dbReference>
<accession>A0A3L8DM46</accession>
<comment type="caution">
    <text evidence="11">The sequence shown here is derived from an EMBL/GenBank/DDBJ whole genome shotgun (WGS) entry which is preliminary data.</text>
</comment>
<keyword evidence="9" id="KW-0472">Membrane</keyword>
<dbReference type="InterPro" id="IPR029058">
    <property type="entry name" value="AB_hydrolase_fold"/>
</dbReference>
<evidence type="ECO:0000256" key="6">
    <source>
        <dbReference type="ARBA" id="ARBA00022801"/>
    </source>
</evidence>
<dbReference type="OrthoDB" id="7130006at2759"/>
<feature type="active site" description="Proton donor" evidence="7">
    <location>
        <position position="401"/>
    </location>
</feature>
<evidence type="ECO:0000256" key="3">
    <source>
        <dbReference type="ARBA" id="ARBA00010088"/>
    </source>
</evidence>